<dbReference type="PROSITE" id="PS51000">
    <property type="entry name" value="HTH_DEOR_2"/>
    <property type="match status" value="1"/>
</dbReference>
<dbReference type="SUPFAM" id="SSF100950">
    <property type="entry name" value="NagB/RpiA/CoA transferase-like"/>
    <property type="match status" value="1"/>
</dbReference>
<dbReference type="SMART" id="SM00420">
    <property type="entry name" value="HTH_DEOR"/>
    <property type="match status" value="1"/>
</dbReference>
<evidence type="ECO:0000256" key="3">
    <source>
        <dbReference type="ARBA" id="ARBA00023163"/>
    </source>
</evidence>
<evidence type="ECO:0000259" key="4">
    <source>
        <dbReference type="PROSITE" id="PS51000"/>
    </source>
</evidence>
<dbReference type="InterPro" id="IPR018356">
    <property type="entry name" value="Tscrpt_reg_HTH_DeoR_CS"/>
</dbReference>
<dbReference type="RefSeq" id="WP_375556400.1">
    <property type="nucleotide sequence ID" value="NZ_JBBVGT010000002.1"/>
</dbReference>
<feature type="domain" description="HTH deoR-type" evidence="4">
    <location>
        <begin position="4"/>
        <end position="59"/>
    </location>
</feature>
<dbReference type="Pfam" id="PF08220">
    <property type="entry name" value="HTH_DeoR"/>
    <property type="match status" value="1"/>
</dbReference>
<dbReference type="PANTHER" id="PTHR30363:SF44">
    <property type="entry name" value="AGA OPERON TRANSCRIPTIONAL REPRESSOR-RELATED"/>
    <property type="match status" value="1"/>
</dbReference>
<gene>
    <name evidence="5" type="ORF">WKR92_03235</name>
</gene>
<evidence type="ECO:0000256" key="2">
    <source>
        <dbReference type="ARBA" id="ARBA00023125"/>
    </source>
</evidence>
<dbReference type="PROSITE" id="PS00894">
    <property type="entry name" value="HTH_DEOR_1"/>
    <property type="match status" value="1"/>
</dbReference>
<evidence type="ECO:0000313" key="6">
    <source>
        <dbReference type="Proteomes" id="UP001580928"/>
    </source>
</evidence>
<dbReference type="PANTHER" id="PTHR30363">
    <property type="entry name" value="HTH-TYPE TRANSCRIPTIONAL REGULATOR SRLR-RELATED"/>
    <property type="match status" value="1"/>
</dbReference>
<reference evidence="5 6" key="1">
    <citation type="submission" date="2024-04" db="EMBL/GenBank/DDBJ databases">
        <title>Albibacterium profundi sp. nov., isolated from sediment of the Challenger Deep of Mariana Trench.</title>
        <authorList>
            <person name="Wang Y."/>
        </authorList>
    </citation>
    <scope>NUCLEOTIDE SEQUENCE [LARGE SCALE GENOMIC DNA]</scope>
    <source>
        <strain evidence="5 6">RHL897</strain>
    </source>
</reference>
<dbReference type="InterPro" id="IPR036390">
    <property type="entry name" value="WH_DNA-bd_sf"/>
</dbReference>
<keyword evidence="3" id="KW-0804">Transcription</keyword>
<keyword evidence="2 5" id="KW-0238">DNA-binding</keyword>
<dbReference type="InterPro" id="IPR036388">
    <property type="entry name" value="WH-like_DNA-bd_sf"/>
</dbReference>
<dbReference type="InterPro" id="IPR050313">
    <property type="entry name" value="Carb_Metab_HTH_regulators"/>
</dbReference>
<evidence type="ECO:0000313" key="5">
    <source>
        <dbReference type="EMBL" id="MFB5944840.1"/>
    </source>
</evidence>
<comment type="caution">
    <text evidence="5">The sequence shown here is derived from an EMBL/GenBank/DDBJ whole genome shotgun (WGS) entry which is preliminary data.</text>
</comment>
<organism evidence="5 6">
    <name type="scientific">Albibacterium profundi</name>
    <dbReference type="NCBI Taxonomy" id="3134906"/>
    <lineage>
        <taxon>Bacteria</taxon>
        <taxon>Pseudomonadati</taxon>
        <taxon>Bacteroidota</taxon>
        <taxon>Sphingobacteriia</taxon>
        <taxon>Sphingobacteriales</taxon>
        <taxon>Sphingobacteriaceae</taxon>
        <taxon>Albibacterium</taxon>
    </lineage>
</organism>
<dbReference type="SMART" id="SM01134">
    <property type="entry name" value="DeoRC"/>
    <property type="match status" value="1"/>
</dbReference>
<keyword evidence="1" id="KW-0805">Transcription regulation</keyword>
<dbReference type="SUPFAM" id="SSF46785">
    <property type="entry name" value="Winged helix' DNA-binding domain"/>
    <property type="match status" value="1"/>
</dbReference>
<sequence length="254" mass="27885">MISLADRHRIILEKIKEEGKVSVLDLCDMLDVSSVTIRKDLKQLEDKNLLFRVHGGATLNNPYTMDRPVNVKEKLQTEEKNKIGVAASALIEVNDSIIIASGTTVMALARHIKTKESLTVITSAIQVAEVLLQNPEIDVLMLGGLLRRSSSSVMGPYAEDILKDFFCSKLFVGVDGIDLENGLTTTNVLEAHLNRQMMNVSNKTIVLADSSKFGKRGFGKICDIDEIDQIITDDGVSPHTVEQLEAKGVKVIIV</sequence>
<accession>A0ABV5CDX8</accession>
<dbReference type="InterPro" id="IPR014036">
    <property type="entry name" value="DeoR-like_C"/>
</dbReference>
<dbReference type="EMBL" id="JBBVGT010000002">
    <property type="protein sequence ID" value="MFB5944840.1"/>
    <property type="molecule type" value="Genomic_DNA"/>
</dbReference>
<keyword evidence="6" id="KW-1185">Reference proteome</keyword>
<dbReference type="GO" id="GO:0003677">
    <property type="term" value="F:DNA binding"/>
    <property type="evidence" value="ECO:0007669"/>
    <property type="project" value="UniProtKB-KW"/>
</dbReference>
<dbReference type="Gene3D" id="3.40.50.1360">
    <property type="match status" value="1"/>
</dbReference>
<proteinExistence type="predicted"/>
<protein>
    <submittedName>
        <fullName evidence="5">DeoR/GlpR family DNA-binding transcription regulator</fullName>
    </submittedName>
</protein>
<dbReference type="Proteomes" id="UP001580928">
    <property type="component" value="Unassembled WGS sequence"/>
</dbReference>
<dbReference type="Gene3D" id="1.10.10.10">
    <property type="entry name" value="Winged helix-like DNA-binding domain superfamily/Winged helix DNA-binding domain"/>
    <property type="match status" value="1"/>
</dbReference>
<dbReference type="Pfam" id="PF00455">
    <property type="entry name" value="DeoRC"/>
    <property type="match status" value="1"/>
</dbReference>
<dbReference type="InterPro" id="IPR001034">
    <property type="entry name" value="DeoR_HTH"/>
</dbReference>
<name>A0ABV5CDX8_9SPHI</name>
<evidence type="ECO:0000256" key="1">
    <source>
        <dbReference type="ARBA" id="ARBA00023015"/>
    </source>
</evidence>
<dbReference type="InterPro" id="IPR037171">
    <property type="entry name" value="NagB/RpiA_transferase-like"/>
</dbReference>
<dbReference type="PRINTS" id="PR00037">
    <property type="entry name" value="HTHLACR"/>
</dbReference>